<evidence type="ECO:0000259" key="2">
    <source>
        <dbReference type="PROSITE" id="PS51737"/>
    </source>
</evidence>
<dbReference type="AlphaFoldDB" id="A0A3M8BV64"/>
<dbReference type="Pfam" id="PF00239">
    <property type="entry name" value="Resolvase"/>
    <property type="match status" value="1"/>
</dbReference>
<evidence type="ECO:0000259" key="1">
    <source>
        <dbReference type="PROSITE" id="PS51736"/>
    </source>
</evidence>
<proteinExistence type="predicted"/>
<dbReference type="CDD" id="cd00338">
    <property type="entry name" value="Ser_Recombinase"/>
    <property type="match status" value="1"/>
</dbReference>
<evidence type="ECO:0000313" key="3">
    <source>
        <dbReference type="EMBL" id="RNB67312.1"/>
    </source>
</evidence>
<comment type="caution">
    <text evidence="3">The sequence shown here is derived from an EMBL/GenBank/DDBJ whole genome shotgun (WGS) entry which is preliminary data.</text>
</comment>
<dbReference type="Pfam" id="PF13408">
    <property type="entry name" value="Zn_ribbon_recom"/>
    <property type="match status" value="1"/>
</dbReference>
<dbReference type="PANTHER" id="PTHR30461">
    <property type="entry name" value="DNA-INVERTASE FROM LAMBDOID PROPHAGE"/>
    <property type="match status" value="1"/>
</dbReference>
<dbReference type="Pfam" id="PF07508">
    <property type="entry name" value="Recombinase"/>
    <property type="match status" value="1"/>
</dbReference>
<dbReference type="InterPro" id="IPR050639">
    <property type="entry name" value="SSR_resolvase"/>
</dbReference>
<feature type="domain" description="Recombinase" evidence="2">
    <location>
        <begin position="157"/>
        <end position="289"/>
    </location>
</feature>
<dbReference type="InterPro" id="IPR036162">
    <property type="entry name" value="Resolvase-like_N_sf"/>
</dbReference>
<dbReference type="Gene3D" id="3.90.1750.20">
    <property type="entry name" value="Putative Large Serine Recombinase, Chain B, Domain 2"/>
    <property type="match status" value="1"/>
</dbReference>
<dbReference type="PROSITE" id="PS51737">
    <property type="entry name" value="RECOMBINASE_DNA_BIND"/>
    <property type="match status" value="1"/>
</dbReference>
<dbReference type="GO" id="GO:0000150">
    <property type="term" value="F:DNA strand exchange activity"/>
    <property type="evidence" value="ECO:0007669"/>
    <property type="project" value="InterPro"/>
</dbReference>
<dbReference type="SUPFAM" id="SSF53041">
    <property type="entry name" value="Resolvase-like"/>
    <property type="match status" value="1"/>
</dbReference>
<dbReference type="InterPro" id="IPR011109">
    <property type="entry name" value="DNA_bind_recombinase_dom"/>
</dbReference>
<dbReference type="InterPro" id="IPR025827">
    <property type="entry name" value="Zn_ribbon_recom_dom"/>
</dbReference>
<evidence type="ECO:0000313" key="4">
    <source>
        <dbReference type="Proteomes" id="UP000281915"/>
    </source>
</evidence>
<gene>
    <name evidence="3" type="ORF">EDM58_25365</name>
</gene>
<sequence>MRCAIYARVSTELDSQKDSVNHQISFFNRFVEEREWTIYDIYKDEGVSGTSIKGRAEIQRLMNDARAKKFDYVLLKSISRFARDIQDGINMKRELDALGIGMIFIEQNIDTKSSDGELMFSIHLSVAQQESEQISKRVKFGRREKANKGKFNGSLPPFGYKRNGNRLELDLQYSSFVKEIFNLYIYEDWGLQRIAKHLTKLGVPTPRTVANAKNAGALWQQSSVKVILTNPIYTGNMIQNRSEVISIRNKSRRCLPQEQQTIVANTHPALITKDEFEEVQAKLAHKGKRRSNGQESLFAHLAVCGDCGTGMHYKNDRKAYQCGRYGKYGKEFCSHHFIKADKLLYDVLIVLKELTEKGINKSKLIEVAKKEAGKQTATYDVELKDIKKRMHQLTKKQSTLLDLLNDNELTREEWKVQNEVIRNELVHLTTRRQQLQSYARKEKDMESQLHVFEK</sequence>
<protein>
    <submittedName>
        <fullName evidence="3">Recombinase family protein</fullName>
    </submittedName>
</protein>
<feature type="domain" description="Resolvase/invertase-type recombinase catalytic" evidence="1">
    <location>
        <begin position="2"/>
        <end position="149"/>
    </location>
</feature>
<name>A0A3M8BV64_9BACL</name>
<dbReference type="SMART" id="SM00857">
    <property type="entry name" value="Resolvase"/>
    <property type="match status" value="1"/>
</dbReference>
<organism evidence="3 4">
    <name type="scientific">Brevibacillus panacihumi</name>
    <dbReference type="NCBI Taxonomy" id="497735"/>
    <lineage>
        <taxon>Bacteria</taxon>
        <taxon>Bacillati</taxon>
        <taxon>Bacillota</taxon>
        <taxon>Bacilli</taxon>
        <taxon>Bacillales</taxon>
        <taxon>Paenibacillaceae</taxon>
        <taxon>Brevibacillus</taxon>
    </lineage>
</organism>
<accession>A0A3M8BV64</accession>
<dbReference type="PANTHER" id="PTHR30461:SF23">
    <property type="entry name" value="DNA RECOMBINASE-RELATED"/>
    <property type="match status" value="1"/>
</dbReference>
<dbReference type="GO" id="GO:0003677">
    <property type="term" value="F:DNA binding"/>
    <property type="evidence" value="ECO:0007669"/>
    <property type="project" value="InterPro"/>
</dbReference>
<dbReference type="RefSeq" id="WP_122915813.1">
    <property type="nucleotide sequence ID" value="NZ_RHHT01000092.1"/>
</dbReference>
<dbReference type="Gene3D" id="3.40.50.1390">
    <property type="entry name" value="Resolvase, N-terminal catalytic domain"/>
    <property type="match status" value="1"/>
</dbReference>
<dbReference type="Proteomes" id="UP000281915">
    <property type="component" value="Unassembled WGS sequence"/>
</dbReference>
<dbReference type="EMBL" id="RHHT01000092">
    <property type="protein sequence ID" value="RNB67312.1"/>
    <property type="molecule type" value="Genomic_DNA"/>
</dbReference>
<dbReference type="InterPro" id="IPR038109">
    <property type="entry name" value="DNA_bind_recomb_sf"/>
</dbReference>
<dbReference type="InterPro" id="IPR006119">
    <property type="entry name" value="Resolv_N"/>
</dbReference>
<reference evidence="3 4" key="1">
    <citation type="submission" date="2018-10" db="EMBL/GenBank/DDBJ databases">
        <title>Phylogenomics of Brevibacillus.</title>
        <authorList>
            <person name="Dunlap C."/>
        </authorList>
    </citation>
    <scope>NUCLEOTIDE SEQUENCE [LARGE SCALE GENOMIC DNA]</scope>
    <source>
        <strain evidence="3 4">JCM 15085</strain>
    </source>
</reference>
<dbReference type="PROSITE" id="PS51736">
    <property type="entry name" value="RECOMBINASES_3"/>
    <property type="match status" value="1"/>
</dbReference>